<proteinExistence type="inferred from homology"/>
<dbReference type="InterPro" id="IPR037447">
    <property type="entry name" value="Ribosomal_eS10"/>
</dbReference>
<dbReference type="EnsemblMetazoa" id="AMIN010803-RA">
    <property type="protein sequence ID" value="AMIN010803-PA"/>
    <property type="gene ID" value="AMIN010803"/>
</dbReference>
<dbReference type="GO" id="GO:0002181">
    <property type="term" value="P:cytoplasmic translation"/>
    <property type="evidence" value="ECO:0007669"/>
    <property type="project" value="UniProtKB-ARBA"/>
</dbReference>
<dbReference type="Pfam" id="PF03501">
    <property type="entry name" value="S10_plectin"/>
    <property type="match status" value="1"/>
</dbReference>
<dbReference type="PANTHER" id="PTHR12146">
    <property type="entry name" value="40S RIBOSOMAL PROTEIN S10"/>
    <property type="match status" value="1"/>
</dbReference>
<dbReference type="Gene3D" id="1.10.10.10">
    <property type="entry name" value="Winged helix-like DNA-binding domain superfamily/Winged helix DNA-binding domain"/>
    <property type="match status" value="1"/>
</dbReference>
<accession>A0A182WK90</accession>
<organism evidence="7 8">
    <name type="scientific">Anopheles minimus</name>
    <dbReference type="NCBI Taxonomy" id="112268"/>
    <lineage>
        <taxon>Eukaryota</taxon>
        <taxon>Metazoa</taxon>
        <taxon>Ecdysozoa</taxon>
        <taxon>Arthropoda</taxon>
        <taxon>Hexapoda</taxon>
        <taxon>Insecta</taxon>
        <taxon>Pterygota</taxon>
        <taxon>Neoptera</taxon>
        <taxon>Endopterygota</taxon>
        <taxon>Diptera</taxon>
        <taxon>Nematocera</taxon>
        <taxon>Culicoidea</taxon>
        <taxon>Culicidae</taxon>
        <taxon>Anophelinae</taxon>
        <taxon>Anopheles</taxon>
    </lineage>
</organism>
<dbReference type="PANTHER" id="PTHR12146:SF0">
    <property type="entry name" value="RIBOSOMAL PROTEIN S10"/>
    <property type="match status" value="1"/>
</dbReference>
<evidence type="ECO:0000256" key="5">
    <source>
        <dbReference type="ARBA" id="ARBA00023274"/>
    </source>
</evidence>
<reference evidence="7" key="2">
    <citation type="submission" date="2020-05" db="UniProtKB">
        <authorList>
            <consortium name="EnsemblMetazoa"/>
        </authorList>
    </citation>
    <scope>IDENTIFICATION</scope>
    <source>
        <strain evidence="7">MINIMUS1</strain>
    </source>
</reference>
<dbReference type="GO" id="GO:0003735">
    <property type="term" value="F:structural constituent of ribosome"/>
    <property type="evidence" value="ECO:0007669"/>
    <property type="project" value="TreeGrafter"/>
</dbReference>
<protein>
    <recommendedName>
        <fullName evidence="6">Plectin/eS10 N-terminal domain-containing protein</fullName>
    </recommendedName>
</protein>
<evidence type="ECO:0000256" key="1">
    <source>
        <dbReference type="ARBA" id="ARBA00004496"/>
    </source>
</evidence>
<dbReference type="STRING" id="112268.A0A182WK90"/>
<keyword evidence="8" id="KW-1185">Reference proteome</keyword>
<name>A0A182WK90_9DIPT</name>
<dbReference type="AlphaFoldDB" id="A0A182WK90"/>
<dbReference type="VEuPathDB" id="VectorBase:AMIN010803"/>
<evidence type="ECO:0000256" key="3">
    <source>
        <dbReference type="ARBA" id="ARBA00022490"/>
    </source>
</evidence>
<evidence type="ECO:0000313" key="8">
    <source>
        <dbReference type="Proteomes" id="UP000075920"/>
    </source>
</evidence>
<comment type="similarity">
    <text evidence="2">Belongs to the eukaryotic ribosomal protein eS10 family.</text>
</comment>
<keyword evidence="5" id="KW-0687">Ribonucleoprotein</keyword>
<evidence type="ECO:0000256" key="2">
    <source>
        <dbReference type="ARBA" id="ARBA00007278"/>
    </source>
</evidence>
<dbReference type="Proteomes" id="UP000075920">
    <property type="component" value="Unassembled WGS sequence"/>
</dbReference>
<dbReference type="FunFam" id="1.10.10.10:FF:000025">
    <property type="entry name" value="40S ribosomal protein S10"/>
    <property type="match status" value="1"/>
</dbReference>
<dbReference type="InterPro" id="IPR005326">
    <property type="entry name" value="Plectin_eS10_N"/>
</dbReference>
<evidence type="ECO:0000259" key="6">
    <source>
        <dbReference type="Pfam" id="PF03501"/>
    </source>
</evidence>
<comment type="subcellular location">
    <subcellularLocation>
        <location evidence="1">Cytoplasm</location>
    </subcellularLocation>
</comment>
<dbReference type="GO" id="GO:0022627">
    <property type="term" value="C:cytosolic small ribosomal subunit"/>
    <property type="evidence" value="ECO:0007669"/>
    <property type="project" value="TreeGrafter"/>
</dbReference>
<evidence type="ECO:0000313" key="7">
    <source>
        <dbReference type="EnsemblMetazoa" id="AMIN010803-PA"/>
    </source>
</evidence>
<dbReference type="InterPro" id="IPR036388">
    <property type="entry name" value="WH-like_DNA-bd_sf"/>
</dbReference>
<feature type="domain" description="Plectin/eS10 N-terminal" evidence="6">
    <location>
        <begin position="3"/>
        <end position="94"/>
    </location>
</feature>
<reference evidence="8" key="1">
    <citation type="submission" date="2013-03" db="EMBL/GenBank/DDBJ databases">
        <title>The Genome Sequence of Anopheles minimus MINIMUS1.</title>
        <authorList>
            <consortium name="The Broad Institute Genomics Platform"/>
            <person name="Neafsey D.E."/>
            <person name="Walton C."/>
            <person name="Walker B."/>
            <person name="Young S.K."/>
            <person name="Zeng Q."/>
            <person name="Gargeya S."/>
            <person name="Fitzgerald M."/>
            <person name="Haas B."/>
            <person name="Abouelleil A."/>
            <person name="Allen A.W."/>
            <person name="Alvarado L."/>
            <person name="Arachchi H.M."/>
            <person name="Berlin A.M."/>
            <person name="Chapman S.B."/>
            <person name="Gainer-Dewar J."/>
            <person name="Goldberg J."/>
            <person name="Griggs A."/>
            <person name="Gujja S."/>
            <person name="Hansen M."/>
            <person name="Howarth C."/>
            <person name="Imamovic A."/>
            <person name="Ireland A."/>
            <person name="Larimer J."/>
            <person name="McCowan C."/>
            <person name="Murphy C."/>
            <person name="Pearson M."/>
            <person name="Poon T.W."/>
            <person name="Priest M."/>
            <person name="Roberts A."/>
            <person name="Saif S."/>
            <person name="Shea T."/>
            <person name="Sisk P."/>
            <person name="Sykes S."/>
            <person name="Wortman J."/>
            <person name="Nusbaum C."/>
            <person name="Birren B."/>
        </authorList>
    </citation>
    <scope>NUCLEOTIDE SEQUENCE [LARGE SCALE GENOMIC DNA]</scope>
    <source>
        <strain evidence="8">MINIMUS1</strain>
    </source>
</reference>
<keyword evidence="4" id="KW-0689">Ribosomal protein</keyword>
<sequence length="146" mass="17203">MHIPKEQRKTIYRQLFTEGVLVAQKTHQPRMHRELGTIPNLHVIQIMKSLVSKQFVKESFCWNHYYWTLTNDGIIYLRDFLHLPAQLVPTTLVNRPRAVLDVKSYPEKDRVIPKPRTDEDRAIYRRPYKQDDAGAGSQQLVFRGGF</sequence>
<keyword evidence="3" id="KW-0963">Cytoplasm</keyword>
<evidence type="ECO:0000256" key="4">
    <source>
        <dbReference type="ARBA" id="ARBA00022980"/>
    </source>
</evidence>
<dbReference type="GO" id="GO:0003723">
    <property type="term" value="F:RNA binding"/>
    <property type="evidence" value="ECO:0007669"/>
    <property type="project" value="TreeGrafter"/>
</dbReference>